<dbReference type="InterPro" id="IPR036856">
    <property type="entry name" value="Ald_Oxase/Xan_DH_a/b_sf"/>
</dbReference>
<keyword evidence="1" id="KW-0500">Molybdenum</keyword>
<evidence type="ECO:0000313" key="4">
    <source>
        <dbReference type="EMBL" id="MDO9706723.1"/>
    </source>
</evidence>
<feature type="domain" description="Aldehyde oxidase/xanthine dehydrogenase a/b hammerhead" evidence="3">
    <location>
        <begin position="15"/>
        <end position="135"/>
    </location>
</feature>
<dbReference type="InterPro" id="IPR046867">
    <property type="entry name" value="AldOxase/xan_DH_MoCoBD2"/>
</dbReference>
<dbReference type="SUPFAM" id="SSF56003">
    <property type="entry name" value="Molybdenum cofactor-binding domain"/>
    <property type="match status" value="1"/>
</dbReference>
<sequence>MGDSPRRREDQRFVTGQGRYLDDLPAEGVAQAVFLRSPHAHARILRIDTAAARAAPGVLAVLTAADVRADGLQPLRPTVEANAQTGEPFAFAPQPLLAEDRVRHVGEAVALVVAGTRAQAEDAADLIEVDYETLPAVTTAEAARAPGAPLLDPAVPGNLCHDWCWGDHAAVEAAFARAAHRVAIRLHNHRIVTSPMEPRGLVGEWDAAAQRYTVHISSQSLHGNRDATARALGVPPAALRFLAPDVGGGFGAKNFAYPEYALVLWAARRVGQPVKWIATRSEVFLADHQARDHVAEAELALDAEGRFLALRVASDANMGAYLIGGMGGVHSSQYVMLQGTVYAIPAVALQVRMVLSNTTPVGVTRSPGFAEAINLMERLVDLAARQCGFDRATLRRRNFVPAAAMPMTNALGFSVDSGDFRGCFDRALTLADLPGFAARRAESAARGRLRGLGIACHLKGTAGNPQENVEIRFKADGSVSLLTGTQTIGQGHETTFPQILAGRLGIPDAAIHLRQGDTDLLPMGGGHGSSRATFMGGTAIWHAAEGVLAKARPLAAAALGAAADELRFEDGIFALPGSNRSIGLLEVAALAREQGKPLDTYHHWTRQHLTYPNGTHVAEVEIDRETGEVALVRHLAVDDCGVLVNPMVAAGQAHGAIAQGAGQALLEQAVFDAAGQPLTGSFQDYPLPRAADLPGFALEFNPTRCTTNPLGVKGVGEAAVGGVFPAIGNAILDALAPLGIMQWDGPATPQRVWEAMRAAG</sequence>
<dbReference type="Gene3D" id="3.30.365.10">
    <property type="entry name" value="Aldehyde oxidase/xanthine dehydrogenase, molybdopterin binding domain"/>
    <property type="match status" value="4"/>
</dbReference>
<dbReference type="SMART" id="SM01008">
    <property type="entry name" value="Ald_Xan_dh_C"/>
    <property type="match status" value="1"/>
</dbReference>
<dbReference type="EMBL" id="JAUTWS010000001">
    <property type="protein sequence ID" value="MDO9706723.1"/>
    <property type="molecule type" value="Genomic_DNA"/>
</dbReference>
<organism evidence="4 5">
    <name type="scientific">Paracraurococcus lichenis</name>
    <dbReference type="NCBI Taxonomy" id="3064888"/>
    <lineage>
        <taxon>Bacteria</taxon>
        <taxon>Pseudomonadati</taxon>
        <taxon>Pseudomonadota</taxon>
        <taxon>Alphaproteobacteria</taxon>
        <taxon>Acetobacterales</taxon>
        <taxon>Roseomonadaceae</taxon>
        <taxon>Paracraurococcus</taxon>
    </lineage>
</organism>
<keyword evidence="2" id="KW-0560">Oxidoreductase</keyword>
<dbReference type="RefSeq" id="WP_305101598.1">
    <property type="nucleotide sequence ID" value="NZ_JAUTWS010000001.1"/>
</dbReference>
<gene>
    <name evidence="4" type="ORF">Q7A36_00115</name>
</gene>
<dbReference type="InterPro" id="IPR037165">
    <property type="entry name" value="AldOxase/xan_DH_Mopterin-bd_sf"/>
</dbReference>
<proteinExistence type="predicted"/>
<dbReference type="Pfam" id="PF01315">
    <property type="entry name" value="Ald_Xan_dh_C"/>
    <property type="match status" value="1"/>
</dbReference>
<name>A0ABT9DS56_9PROT</name>
<dbReference type="Pfam" id="PF02738">
    <property type="entry name" value="MoCoBD_1"/>
    <property type="match status" value="1"/>
</dbReference>
<dbReference type="PANTHER" id="PTHR11908">
    <property type="entry name" value="XANTHINE DEHYDROGENASE"/>
    <property type="match status" value="1"/>
</dbReference>
<dbReference type="InterPro" id="IPR008274">
    <property type="entry name" value="AldOxase/xan_DH_MoCoBD1"/>
</dbReference>
<accession>A0ABT9DS56</accession>
<evidence type="ECO:0000259" key="3">
    <source>
        <dbReference type="SMART" id="SM01008"/>
    </source>
</evidence>
<protein>
    <submittedName>
        <fullName evidence="4">Xanthine dehydrogenase family protein molybdopterin-binding subunit</fullName>
    </submittedName>
</protein>
<evidence type="ECO:0000256" key="2">
    <source>
        <dbReference type="ARBA" id="ARBA00023002"/>
    </source>
</evidence>
<reference evidence="4 5" key="1">
    <citation type="submission" date="2023-08" db="EMBL/GenBank/DDBJ databases">
        <title>The draft genome sequence of Paracraurococcus sp. LOR1-02.</title>
        <authorList>
            <person name="Kingkaew E."/>
            <person name="Tanasupawat S."/>
        </authorList>
    </citation>
    <scope>NUCLEOTIDE SEQUENCE [LARGE SCALE GENOMIC DNA]</scope>
    <source>
        <strain evidence="4 5">LOR1-02</strain>
    </source>
</reference>
<dbReference type="SUPFAM" id="SSF54665">
    <property type="entry name" value="CO dehydrogenase molybdoprotein N-domain-like"/>
    <property type="match status" value="1"/>
</dbReference>
<dbReference type="InterPro" id="IPR000674">
    <property type="entry name" value="Ald_Oxase/Xan_DH_a/b"/>
</dbReference>
<comment type="caution">
    <text evidence="4">The sequence shown here is derived from an EMBL/GenBank/DDBJ whole genome shotgun (WGS) entry which is preliminary data.</text>
</comment>
<evidence type="ECO:0000256" key="1">
    <source>
        <dbReference type="ARBA" id="ARBA00022505"/>
    </source>
</evidence>
<dbReference type="Proteomes" id="UP001243009">
    <property type="component" value="Unassembled WGS sequence"/>
</dbReference>
<keyword evidence="5" id="KW-1185">Reference proteome</keyword>
<evidence type="ECO:0000313" key="5">
    <source>
        <dbReference type="Proteomes" id="UP001243009"/>
    </source>
</evidence>
<dbReference type="Pfam" id="PF20256">
    <property type="entry name" value="MoCoBD_2"/>
    <property type="match status" value="1"/>
</dbReference>
<dbReference type="PANTHER" id="PTHR11908:SF132">
    <property type="entry name" value="ALDEHYDE OXIDASE 1-RELATED"/>
    <property type="match status" value="1"/>
</dbReference>
<dbReference type="InterPro" id="IPR016208">
    <property type="entry name" value="Ald_Oxase/xanthine_DH-like"/>
</dbReference>
<dbReference type="Gene3D" id="3.90.1170.50">
    <property type="entry name" value="Aldehyde oxidase/xanthine dehydrogenase, a/b hammerhead"/>
    <property type="match status" value="1"/>
</dbReference>